<dbReference type="EMBL" id="WHJC01000301">
    <property type="protein sequence ID" value="MPQ44750.1"/>
    <property type="molecule type" value="Genomic_DNA"/>
</dbReference>
<dbReference type="CDD" id="cd00090">
    <property type="entry name" value="HTH_ARSR"/>
    <property type="match status" value="1"/>
</dbReference>
<evidence type="ECO:0000313" key="3">
    <source>
        <dbReference type="EMBL" id="MPQ44750.1"/>
    </source>
</evidence>
<name>A0A6I1MP93_9CLOT</name>
<feature type="domain" description="HTH arsR-type" evidence="2">
    <location>
        <begin position="278"/>
        <end position="333"/>
    </location>
</feature>
<proteinExistence type="predicted"/>
<dbReference type="SUPFAM" id="SSF46785">
    <property type="entry name" value="Winged helix' DNA-binding domain"/>
    <property type="match status" value="1"/>
</dbReference>
<dbReference type="Proteomes" id="UP000430345">
    <property type="component" value="Unassembled WGS sequence"/>
</dbReference>
<evidence type="ECO:0000259" key="2">
    <source>
        <dbReference type="PROSITE" id="PS50987"/>
    </source>
</evidence>
<dbReference type="InterPro" id="IPR011991">
    <property type="entry name" value="ArsR-like_HTH"/>
</dbReference>
<reference evidence="3 4" key="1">
    <citation type="submission" date="2019-10" db="EMBL/GenBank/DDBJ databases">
        <title>The Genome Sequence of Clostridium tarantellae Isolated from Fish Brain.</title>
        <authorList>
            <person name="Bano L."/>
            <person name="Kiel M."/>
            <person name="Sales G."/>
            <person name="Doxey A.C."/>
            <person name="Mansfield M.J."/>
            <person name="Schiavone M."/>
            <person name="Rossetto O."/>
            <person name="Pirazzini M."/>
            <person name="Dobrindt U."/>
            <person name="Montecucco C."/>
        </authorList>
    </citation>
    <scope>NUCLEOTIDE SEQUENCE [LARGE SCALE GENOMIC DNA]</scope>
    <source>
        <strain evidence="3 4">DSM 3997</strain>
    </source>
</reference>
<feature type="non-terminal residue" evidence="3">
    <location>
        <position position="333"/>
    </location>
</feature>
<evidence type="ECO:0000256" key="1">
    <source>
        <dbReference type="SAM" id="Coils"/>
    </source>
</evidence>
<protein>
    <submittedName>
        <fullName evidence="3">ArsR family transcriptional regulator</fullName>
    </submittedName>
</protein>
<comment type="caution">
    <text evidence="3">The sequence shown here is derived from an EMBL/GenBank/DDBJ whole genome shotgun (WGS) entry which is preliminary data.</text>
</comment>
<keyword evidence="4" id="KW-1185">Reference proteome</keyword>
<sequence length="333" mass="40145">MQYIVENKIDILYELMNTFYFISNEKELNSSLEKMLIREGINKDEYLNKNLKNFFGFIKKFKELNSISIEKINMYFKKIYSYEISNYSIAFLLFQNLNIEELNEFKEKIIKINNEDLQESFLKDILIKLEKLDEEDTLNYINNYDLFINYLTNNKDLTNESKWWLTIIFHEPKKYLLELIDIILISINNFKIAFKILQKDTLKFIKQLNEWSLRDKNFIESLTGFKVKCSDNVYIYPSMINFRSVHCMEDVRTLVKRKNKETIYFGWKFKELLDNNEIIKREEKILKEKLKCLSDKSKFEILKLLKNKPLYGQEIAHKLSLTPATVSYHMNNL</sequence>
<dbReference type="OrthoDB" id="1706794at2"/>
<dbReference type="RefSeq" id="WP_152891482.1">
    <property type="nucleotide sequence ID" value="NZ_WHJC01000301.1"/>
</dbReference>
<dbReference type="InterPro" id="IPR036390">
    <property type="entry name" value="WH_DNA-bd_sf"/>
</dbReference>
<dbReference type="Gene3D" id="1.10.10.10">
    <property type="entry name" value="Winged helix-like DNA-binding domain superfamily/Winged helix DNA-binding domain"/>
    <property type="match status" value="1"/>
</dbReference>
<organism evidence="3 4">
    <name type="scientific">Clostridium tarantellae</name>
    <dbReference type="NCBI Taxonomy" id="39493"/>
    <lineage>
        <taxon>Bacteria</taxon>
        <taxon>Bacillati</taxon>
        <taxon>Bacillota</taxon>
        <taxon>Clostridia</taxon>
        <taxon>Eubacteriales</taxon>
        <taxon>Clostridiaceae</taxon>
        <taxon>Clostridium</taxon>
    </lineage>
</organism>
<dbReference type="AlphaFoldDB" id="A0A6I1MP93"/>
<accession>A0A6I1MP93</accession>
<evidence type="ECO:0000313" key="4">
    <source>
        <dbReference type="Proteomes" id="UP000430345"/>
    </source>
</evidence>
<dbReference type="PROSITE" id="PS50987">
    <property type="entry name" value="HTH_ARSR_2"/>
    <property type="match status" value="1"/>
</dbReference>
<keyword evidence="1" id="KW-0175">Coiled coil</keyword>
<dbReference type="GO" id="GO:0003700">
    <property type="term" value="F:DNA-binding transcription factor activity"/>
    <property type="evidence" value="ECO:0007669"/>
    <property type="project" value="InterPro"/>
</dbReference>
<dbReference type="InterPro" id="IPR001845">
    <property type="entry name" value="HTH_ArsR_DNA-bd_dom"/>
</dbReference>
<gene>
    <name evidence="3" type="ORF">GBZ86_13495</name>
</gene>
<feature type="coiled-coil region" evidence="1">
    <location>
        <begin position="269"/>
        <end position="296"/>
    </location>
</feature>
<dbReference type="InterPro" id="IPR036388">
    <property type="entry name" value="WH-like_DNA-bd_sf"/>
</dbReference>
<dbReference type="Pfam" id="PF01022">
    <property type="entry name" value="HTH_5"/>
    <property type="match status" value="1"/>
</dbReference>